<dbReference type="OrthoDB" id="1594986at2759"/>
<dbReference type="PANTHER" id="PTHR15335:SF7">
    <property type="entry name" value="PROTEIN TFG"/>
    <property type="match status" value="1"/>
</dbReference>
<dbReference type="RefSeq" id="XP_025420972.1">
    <property type="nucleotide sequence ID" value="XM_025565187.1"/>
</dbReference>
<dbReference type="PANTHER" id="PTHR15335">
    <property type="entry name" value="PROTEIN TFG"/>
    <property type="match status" value="1"/>
</dbReference>
<dbReference type="SUPFAM" id="SSF54277">
    <property type="entry name" value="CAD &amp; PB1 domains"/>
    <property type="match status" value="1"/>
</dbReference>
<dbReference type="InterPro" id="IPR034857">
    <property type="entry name" value="PB1_TFG"/>
</dbReference>
<evidence type="ECO:0000259" key="2">
    <source>
        <dbReference type="PROSITE" id="PS51745"/>
    </source>
</evidence>
<feature type="region of interest" description="Disordered" evidence="1">
    <location>
        <begin position="276"/>
        <end position="311"/>
    </location>
</feature>
<reference evidence="4 5" key="1">
    <citation type="submission" date="2025-04" db="UniProtKB">
        <authorList>
            <consortium name="RefSeq"/>
        </authorList>
    </citation>
    <scope>IDENTIFICATION</scope>
    <source>
        <tissue evidence="4 5">Whole body</tissue>
    </source>
</reference>
<evidence type="ECO:0000313" key="4">
    <source>
        <dbReference type="RefSeq" id="XP_025420972.1"/>
    </source>
</evidence>
<dbReference type="PROSITE" id="PS51745">
    <property type="entry name" value="PB1"/>
    <property type="match status" value="1"/>
</dbReference>
<dbReference type="GO" id="GO:0070971">
    <property type="term" value="C:endoplasmic reticulum exit site"/>
    <property type="evidence" value="ECO:0007669"/>
    <property type="project" value="TreeGrafter"/>
</dbReference>
<dbReference type="Pfam" id="PF00564">
    <property type="entry name" value="PB1"/>
    <property type="match status" value="1"/>
</dbReference>
<organism evidence="3 5">
    <name type="scientific">Sipha flava</name>
    <name type="common">yellow sugarcane aphid</name>
    <dbReference type="NCBI Taxonomy" id="143950"/>
    <lineage>
        <taxon>Eukaryota</taxon>
        <taxon>Metazoa</taxon>
        <taxon>Ecdysozoa</taxon>
        <taxon>Arthropoda</taxon>
        <taxon>Hexapoda</taxon>
        <taxon>Insecta</taxon>
        <taxon>Pterygota</taxon>
        <taxon>Neoptera</taxon>
        <taxon>Paraneoptera</taxon>
        <taxon>Hemiptera</taxon>
        <taxon>Sternorrhyncha</taxon>
        <taxon>Aphidomorpha</taxon>
        <taxon>Aphidoidea</taxon>
        <taxon>Aphididae</taxon>
        <taxon>Sipha</taxon>
    </lineage>
</organism>
<dbReference type="InterPro" id="IPR053793">
    <property type="entry name" value="PB1-like"/>
</dbReference>
<feature type="compositionally biased region" description="Basic and acidic residues" evidence="1">
    <location>
        <begin position="159"/>
        <end position="175"/>
    </location>
</feature>
<feature type="compositionally biased region" description="Polar residues" evidence="1">
    <location>
        <begin position="212"/>
        <end position="229"/>
    </location>
</feature>
<dbReference type="Proteomes" id="UP000694846">
    <property type="component" value="Unplaced"/>
</dbReference>
<feature type="domain" description="PB1" evidence="2">
    <location>
        <begin position="16"/>
        <end position="97"/>
    </location>
</feature>
<feature type="region of interest" description="Disordered" evidence="1">
    <location>
        <begin position="150"/>
        <end position="241"/>
    </location>
</feature>
<evidence type="ECO:0000313" key="3">
    <source>
        <dbReference type="Proteomes" id="UP000694846"/>
    </source>
</evidence>
<accession>A0A8B8GDE9</accession>
<feature type="compositionally biased region" description="Low complexity" evidence="1">
    <location>
        <begin position="193"/>
        <end position="211"/>
    </location>
</feature>
<evidence type="ECO:0000313" key="5">
    <source>
        <dbReference type="RefSeq" id="XP_025420973.1"/>
    </source>
</evidence>
<dbReference type="GO" id="GO:0048208">
    <property type="term" value="P:COPII vesicle coating"/>
    <property type="evidence" value="ECO:0007669"/>
    <property type="project" value="InterPro"/>
</dbReference>
<sequence>MESNKSTFQPIDLAGKVIIKVQLGEDIRKVLLHNESITYDELLLMMQRIFNGKLTANDDLTIKYKDEDGDLVTVFDSQDLSFALQTSRVLKLQVFMNNQERSKASLNSEGLQKQLREIRDAVTWLLDTMDINEGNNMSNPIQQEPLNVITPEIPTDNGVTKEFDPLRNSKEERSKTPQASLVKSESSQENIVPSQPQRQTPPVQQQSQIPQNLFNGQSQGSMNQHNPYSGGQIPPQGHQGKWLNTYPQAAMRASYPTAQYSYLYSTQIPASGYSQITTQMKPPTNPSVHSMYYSTNTTPNPQYSATQYQGQ</sequence>
<dbReference type="CDD" id="cd06401">
    <property type="entry name" value="PB1_TFG"/>
    <property type="match status" value="1"/>
</dbReference>
<dbReference type="InterPro" id="IPR000270">
    <property type="entry name" value="PB1_dom"/>
</dbReference>
<keyword evidence="3" id="KW-1185">Reference proteome</keyword>
<dbReference type="SMART" id="SM00666">
    <property type="entry name" value="PB1"/>
    <property type="match status" value="1"/>
</dbReference>
<gene>
    <name evidence="4 5" type="primary">LOC112691057</name>
</gene>
<dbReference type="RefSeq" id="XP_025420973.1">
    <property type="nucleotide sequence ID" value="XM_025565188.1"/>
</dbReference>
<feature type="compositionally biased region" description="Polar residues" evidence="1">
    <location>
        <begin position="176"/>
        <end position="192"/>
    </location>
</feature>
<dbReference type="GO" id="GO:0042802">
    <property type="term" value="F:identical protein binding"/>
    <property type="evidence" value="ECO:0007669"/>
    <property type="project" value="InterPro"/>
</dbReference>
<name>A0A8B8GDE9_9HEMI</name>
<dbReference type="Gene3D" id="3.10.20.90">
    <property type="entry name" value="Phosphatidylinositol 3-kinase Catalytic Subunit, Chain A, domain 1"/>
    <property type="match status" value="1"/>
</dbReference>
<evidence type="ECO:0000256" key="1">
    <source>
        <dbReference type="SAM" id="MobiDB-lite"/>
    </source>
</evidence>
<proteinExistence type="predicted"/>
<dbReference type="InterPro" id="IPR033512">
    <property type="entry name" value="TFG"/>
</dbReference>
<dbReference type="GeneID" id="112691057"/>
<dbReference type="AlphaFoldDB" id="A0A8B8GDE9"/>
<protein>
    <submittedName>
        <fullName evidence="4 5">Protein TFG-like</fullName>
    </submittedName>
</protein>